<evidence type="ECO:0000256" key="1">
    <source>
        <dbReference type="ARBA" id="ARBA00006987"/>
    </source>
</evidence>
<gene>
    <name evidence="2" type="ORF">C8P66_101300</name>
</gene>
<name>A0A2W7IX51_9PROT</name>
<dbReference type="CDD" id="cd13578">
    <property type="entry name" value="PBP2_Bug27"/>
    <property type="match status" value="1"/>
</dbReference>
<accession>A0A2W7IX51</accession>
<proteinExistence type="inferred from homology"/>
<comment type="similarity">
    <text evidence="1">Belongs to the UPF0065 (bug) family.</text>
</comment>
<dbReference type="InterPro" id="IPR005064">
    <property type="entry name" value="BUG"/>
</dbReference>
<keyword evidence="2" id="KW-0675">Receptor</keyword>
<dbReference type="InterPro" id="IPR006311">
    <property type="entry name" value="TAT_signal"/>
</dbReference>
<dbReference type="PROSITE" id="PS51318">
    <property type="entry name" value="TAT"/>
    <property type="match status" value="1"/>
</dbReference>
<dbReference type="Pfam" id="PF03401">
    <property type="entry name" value="TctC"/>
    <property type="match status" value="1"/>
</dbReference>
<organism evidence="2 3">
    <name type="scientific">Humitalea rosea</name>
    <dbReference type="NCBI Taxonomy" id="990373"/>
    <lineage>
        <taxon>Bacteria</taxon>
        <taxon>Pseudomonadati</taxon>
        <taxon>Pseudomonadota</taxon>
        <taxon>Alphaproteobacteria</taxon>
        <taxon>Acetobacterales</taxon>
        <taxon>Roseomonadaceae</taxon>
        <taxon>Humitalea</taxon>
    </lineage>
</organism>
<sequence>MDMPGRRGAIQLVACGFAAAAIPAPARAQTRAWPDRPIRFVVPYPPGGSTDPVARLLAQDLLTRLGQPVIVENRAGAAGSIGTEAVAHAAPDGATFLFHTSVLATEPSFKTGLPYDVQKDLVPISLVATGPYLLVVNPSLPIHSVAELIAFTRANPGKVNFGSAGVGSSGHLMGERFALRAGAQMVHIPYRGAGPSINALIQNEIQFIFDTIPGSRGLVEDGRLRALAVTGAERAPLLPDVPTIGESGLPDFATEFWLGLLGPAGLPEAIRTRMADAVREALAEPTVRERLLQLGLVVHGSTPAEFQAVLQRDIAEWRDVIQRAHIQAE</sequence>
<comment type="caution">
    <text evidence="2">The sequence shown here is derived from an EMBL/GenBank/DDBJ whole genome shotgun (WGS) entry which is preliminary data.</text>
</comment>
<dbReference type="Proteomes" id="UP000249688">
    <property type="component" value="Unassembled WGS sequence"/>
</dbReference>
<dbReference type="SUPFAM" id="SSF53850">
    <property type="entry name" value="Periplasmic binding protein-like II"/>
    <property type="match status" value="1"/>
</dbReference>
<dbReference type="AlphaFoldDB" id="A0A2W7IX51"/>
<evidence type="ECO:0000313" key="3">
    <source>
        <dbReference type="Proteomes" id="UP000249688"/>
    </source>
</evidence>
<keyword evidence="3" id="KW-1185">Reference proteome</keyword>
<dbReference type="PANTHER" id="PTHR42928">
    <property type="entry name" value="TRICARBOXYLATE-BINDING PROTEIN"/>
    <property type="match status" value="1"/>
</dbReference>
<dbReference type="Gene3D" id="3.40.190.150">
    <property type="entry name" value="Bordetella uptake gene, domain 1"/>
    <property type="match status" value="1"/>
</dbReference>
<dbReference type="InterPro" id="IPR042100">
    <property type="entry name" value="Bug_dom1"/>
</dbReference>
<dbReference type="EMBL" id="QKYU01000001">
    <property type="protein sequence ID" value="PZW51082.1"/>
    <property type="molecule type" value="Genomic_DNA"/>
</dbReference>
<reference evidence="2 3" key="1">
    <citation type="submission" date="2018-06" db="EMBL/GenBank/DDBJ databases">
        <title>Genomic Encyclopedia of Archaeal and Bacterial Type Strains, Phase II (KMG-II): from individual species to whole genera.</title>
        <authorList>
            <person name="Goeker M."/>
        </authorList>
    </citation>
    <scope>NUCLEOTIDE SEQUENCE [LARGE SCALE GENOMIC DNA]</scope>
    <source>
        <strain evidence="2 3">DSM 24525</strain>
    </source>
</reference>
<dbReference type="PIRSF" id="PIRSF017082">
    <property type="entry name" value="YflP"/>
    <property type="match status" value="1"/>
</dbReference>
<dbReference type="Gene3D" id="3.40.190.10">
    <property type="entry name" value="Periplasmic binding protein-like II"/>
    <property type="match status" value="1"/>
</dbReference>
<evidence type="ECO:0000313" key="2">
    <source>
        <dbReference type="EMBL" id="PZW51082.1"/>
    </source>
</evidence>
<dbReference type="PANTHER" id="PTHR42928:SF5">
    <property type="entry name" value="BLR1237 PROTEIN"/>
    <property type="match status" value="1"/>
</dbReference>
<protein>
    <submittedName>
        <fullName evidence="2">Tripartite-type tricarboxylate transporter receptor subunit TctC</fullName>
    </submittedName>
</protein>